<comment type="caution">
    <text evidence="6">The sequence shown here is derived from an EMBL/GenBank/DDBJ whole genome shotgun (WGS) entry which is preliminary data.</text>
</comment>
<dbReference type="PANTHER" id="PTHR46796:SF2">
    <property type="entry name" value="TRANSCRIPTIONAL REGULATORY PROTEIN"/>
    <property type="match status" value="1"/>
</dbReference>
<dbReference type="PANTHER" id="PTHR46796">
    <property type="entry name" value="HTH-TYPE TRANSCRIPTIONAL ACTIVATOR RHAS-RELATED"/>
    <property type="match status" value="1"/>
</dbReference>
<dbReference type="RefSeq" id="WP_169138653.1">
    <property type="nucleotide sequence ID" value="NZ_WTVS01000009.1"/>
</dbReference>
<dbReference type="InterPro" id="IPR018060">
    <property type="entry name" value="HTH_AraC"/>
</dbReference>
<keyword evidence="3" id="KW-0804">Transcription</keyword>
<evidence type="ECO:0000259" key="5">
    <source>
        <dbReference type="PROSITE" id="PS01124"/>
    </source>
</evidence>
<accession>A0ABX1NCK6</accession>
<reference evidence="6 7" key="1">
    <citation type="submission" date="2019-12" db="EMBL/GenBank/DDBJ databases">
        <title>Comparative genomics gives insights into the taxonomy of the Azoarcus-Aromatoleum group and reveals separate origins of nif in the plant-associated Azoarcus and non-plant-associated Aromatoleum sub-groups.</title>
        <authorList>
            <person name="Lafos M."/>
            <person name="Maluk M."/>
            <person name="Batista M."/>
            <person name="Junghare M."/>
            <person name="Carmona M."/>
            <person name="Faoro H."/>
            <person name="Cruz L.M."/>
            <person name="Battistoni F."/>
            <person name="De Souza E."/>
            <person name="Pedrosa F."/>
            <person name="Chen W.-M."/>
            <person name="Poole P.S."/>
            <person name="Dixon R.A."/>
            <person name="James E.K."/>
        </authorList>
    </citation>
    <scope>NUCLEOTIDE SEQUENCE [LARGE SCALE GENOMIC DNA]</scope>
    <source>
        <strain evidence="6 7">T</strain>
    </source>
</reference>
<feature type="region of interest" description="Disordered" evidence="4">
    <location>
        <begin position="1"/>
        <end position="24"/>
    </location>
</feature>
<organism evidence="6 7">
    <name type="scientific">Aromatoleum toluolicum</name>
    <dbReference type="NCBI Taxonomy" id="90060"/>
    <lineage>
        <taxon>Bacteria</taxon>
        <taxon>Pseudomonadati</taxon>
        <taxon>Pseudomonadota</taxon>
        <taxon>Betaproteobacteria</taxon>
        <taxon>Rhodocyclales</taxon>
        <taxon>Rhodocyclaceae</taxon>
        <taxon>Aromatoleum</taxon>
    </lineage>
</organism>
<evidence type="ECO:0000256" key="1">
    <source>
        <dbReference type="ARBA" id="ARBA00023015"/>
    </source>
</evidence>
<name>A0ABX1NCK6_9RHOO</name>
<dbReference type="InterPro" id="IPR050204">
    <property type="entry name" value="AraC_XylS_family_regulators"/>
</dbReference>
<gene>
    <name evidence="6" type="ORF">GPA27_06270</name>
</gene>
<sequence>MDTQPIAHGISQRYPPRGRPPLGDERAAAGAVARAKQFIEDNFREPISLDRLAALVGLTRFSLAKHFRQRVGVSPYRYVCEVRVRHAQRMMAQGCRPTDVASEVGFFDQSHLARHFKRTCGMTPSEYISRHLRTRPQFSRDPMD</sequence>
<proteinExistence type="predicted"/>
<dbReference type="Gene3D" id="1.10.10.60">
    <property type="entry name" value="Homeodomain-like"/>
    <property type="match status" value="1"/>
</dbReference>
<keyword evidence="2" id="KW-0238">DNA-binding</keyword>
<evidence type="ECO:0000256" key="4">
    <source>
        <dbReference type="SAM" id="MobiDB-lite"/>
    </source>
</evidence>
<dbReference type="InterPro" id="IPR009057">
    <property type="entry name" value="Homeodomain-like_sf"/>
</dbReference>
<dbReference type="EMBL" id="WTVS01000009">
    <property type="protein sequence ID" value="NMF96989.1"/>
    <property type="molecule type" value="Genomic_DNA"/>
</dbReference>
<dbReference type="Pfam" id="PF12833">
    <property type="entry name" value="HTH_18"/>
    <property type="match status" value="1"/>
</dbReference>
<evidence type="ECO:0000256" key="3">
    <source>
        <dbReference type="ARBA" id="ARBA00023163"/>
    </source>
</evidence>
<dbReference type="SUPFAM" id="SSF46689">
    <property type="entry name" value="Homeodomain-like"/>
    <property type="match status" value="2"/>
</dbReference>
<keyword evidence="7" id="KW-1185">Reference proteome</keyword>
<dbReference type="SMART" id="SM00342">
    <property type="entry name" value="HTH_ARAC"/>
    <property type="match status" value="1"/>
</dbReference>
<dbReference type="Proteomes" id="UP000634522">
    <property type="component" value="Unassembled WGS sequence"/>
</dbReference>
<feature type="domain" description="HTH araC/xylS-type" evidence="5">
    <location>
        <begin position="33"/>
        <end position="130"/>
    </location>
</feature>
<protein>
    <submittedName>
        <fullName evidence="6">Helix-turn-helix domain-containing protein</fullName>
    </submittedName>
</protein>
<evidence type="ECO:0000256" key="2">
    <source>
        <dbReference type="ARBA" id="ARBA00023125"/>
    </source>
</evidence>
<keyword evidence="1" id="KW-0805">Transcription regulation</keyword>
<dbReference type="PROSITE" id="PS01124">
    <property type="entry name" value="HTH_ARAC_FAMILY_2"/>
    <property type="match status" value="1"/>
</dbReference>
<evidence type="ECO:0000313" key="7">
    <source>
        <dbReference type="Proteomes" id="UP000634522"/>
    </source>
</evidence>
<evidence type="ECO:0000313" key="6">
    <source>
        <dbReference type="EMBL" id="NMF96989.1"/>
    </source>
</evidence>